<organism evidence="1 2">
    <name type="scientific">Lichenibacterium ramalinae</name>
    <dbReference type="NCBI Taxonomy" id="2316527"/>
    <lineage>
        <taxon>Bacteria</taxon>
        <taxon>Pseudomonadati</taxon>
        <taxon>Pseudomonadota</taxon>
        <taxon>Alphaproteobacteria</taxon>
        <taxon>Hyphomicrobiales</taxon>
        <taxon>Lichenihabitantaceae</taxon>
        <taxon>Lichenibacterium</taxon>
    </lineage>
</organism>
<gene>
    <name evidence="1" type="ORF">D3272_13165</name>
</gene>
<evidence type="ECO:0000313" key="1">
    <source>
        <dbReference type="EMBL" id="RYB04394.1"/>
    </source>
</evidence>
<sequence length="97" mass="10713">MGATQGKRIAAGLLDLEIHTAQTGDGTWVAATRSTPFLYITAATYDDLLRRLRTCCEFYLSKQAAITSCLTAREAMMVQPNLENVGRFLLRDIMKVG</sequence>
<accession>A0A4Q2RE64</accession>
<keyword evidence="2" id="KW-1185">Reference proteome</keyword>
<proteinExistence type="predicted"/>
<reference evidence="1 2" key="2">
    <citation type="submission" date="2019-02" db="EMBL/GenBank/DDBJ databases">
        <title>'Lichenibacterium ramalinii' gen. nov. sp. nov., 'Lichenibacterium minor' gen. nov. sp. nov.</title>
        <authorList>
            <person name="Pankratov T."/>
        </authorList>
    </citation>
    <scope>NUCLEOTIDE SEQUENCE [LARGE SCALE GENOMIC DNA]</scope>
    <source>
        <strain evidence="1 2">RmlP001</strain>
    </source>
</reference>
<dbReference type="AlphaFoldDB" id="A0A4Q2RE64"/>
<dbReference type="EMBL" id="QYBC01000010">
    <property type="protein sequence ID" value="RYB04394.1"/>
    <property type="molecule type" value="Genomic_DNA"/>
</dbReference>
<dbReference type="RefSeq" id="WP_129219667.1">
    <property type="nucleotide sequence ID" value="NZ_QYBC01000010.1"/>
</dbReference>
<reference evidence="1 2" key="1">
    <citation type="submission" date="2018-09" db="EMBL/GenBank/DDBJ databases">
        <authorList>
            <person name="Grouzdev D.S."/>
            <person name="Krutkina M.S."/>
        </authorList>
    </citation>
    <scope>NUCLEOTIDE SEQUENCE [LARGE SCALE GENOMIC DNA]</scope>
    <source>
        <strain evidence="1 2">RmlP001</strain>
    </source>
</reference>
<protein>
    <submittedName>
        <fullName evidence="1">Uncharacterized protein</fullName>
    </submittedName>
</protein>
<name>A0A4Q2RE64_9HYPH</name>
<comment type="caution">
    <text evidence="1">The sequence shown here is derived from an EMBL/GenBank/DDBJ whole genome shotgun (WGS) entry which is preliminary data.</text>
</comment>
<evidence type="ECO:0000313" key="2">
    <source>
        <dbReference type="Proteomes" id="UP000289411"/>
    </source>
</evidence>
<dbReference type="Proteomes" id="UP000289411">
    <property type="component" value="Unassembled WGS sequence"/>
</dbReference>